<keyword evidence="1" id="KW-0472">Membrane</keyword>
<dbReference type="InterPro" id="IPR002656">
    <property type="entry name" value="Acyl_transf_3_dom"/>
</dbReference>
<feature type="transmembrane region" description="Helical" evidence="1">
    <location>
        <begin position="646"/>
        <end position="665"/>
    </location>
</feature>
<dbReference type="GO" id="GO:0016747">
    <property type="term" value="F:acyltransferase activity, transferring groups other than amino-acyl groups"/>
    <property type="evidence" value="ECO:0007669"/>
    <property type="project" value="InterPro"/>
</dbReference>
<dbReference type="PANTHER" id="PTHR11161">
    <property type="entry name" value="O-ACYLTRANSFERASE"/>
    <property type="match status" value="1"/>
</dbReference>
<organism evidence="3 4">
    <name type="scientific">Henosepilachna vigintioctopunctata</name>
    <dbReference type="NCBI Taxonomy" id="420089"/>
    <lineage>
        <taxon>Eukaryota</taxon>
        <taxon>Metazoa</taxon>
        <taxon>Ecdysozoa</taxon>
        <taxon>Arthropoda</taxon>
        <taxon>Hexapoda</taxon>
        <taxon>Insecta</taxon>
        <taxon>Pterygota</taxon>
        <taxon>Neoptera</taxon>
        <taxon>Endopterygota</taxon>
        <taxon>Coleoptera</taxon>
        <taxon>Polyphaga</taxon>
        <taxon>Cucujiformia</taxon>
        <taxon>Coccinelloidea</taxon>
        <taxon>Coccinellidae</taxon>
        <taxon>Epilachninae</taxon>
        <taxon>Epilachnini</taxon>
        <taxon>Henosepilachna</taxon>
    </lineage>
</organism>
<evidence type="ECO:0000313" key="3">
    <source>
        <dbReference type="EMBL" id="KAK9869913.1"/>
    </source>
</evidence>
<evidence type="ECO:0000313" key="4">
    <source>
        <dbReference type="Proteomes" id="UP001431783"/>
    </source>
</evidence>
<feature type="transmembrane region" description="Helical" evidence="1">
    <location>
        <begin position="727"/>
        <end position="745"/>
    </location>
</feature>
<sequence>MSSSWKEQFQEASSNKIIAGSKSCLDVQVTLYLVCTDINCNINSNYLENAESIFNRTLLSRGDRVTVPLAITEQVAATPELDIDLVESLIDEDAPAKNCLKNMSSCFEKDDLHQDATRNLHKYLLSTIPPFDPSKTKGVSKSCKTQSRRYMEDLAKFKFWALQMYDSSAKIPSGLLNGNVNQFGDYDVCLRANLKEENIYGQYCLAALQVERPDSIYLAALHRLLQSHSHFKSRMEDPGHRVPRYSSINWALCVPDGCTNEDVQLVIQDSLRKIFRNTDFKIQSQVSSTMCQTSRPKALPLSTILGMSFFIGFAIFIGFATLYDSVAVDDANVYVTSFSLRKNWNSLISVKKNDDIKAVHGIRFLNSLLLLLAHKSMAIFFVPYQNRTEMVEFIAKPWTVLARAASLYTDPFIMIAGMLTAHSFIGKLEKTNKINIMQEYINRLFRIVPTFAALIAFCTFVLPWIDSGPMWNQVITHHSDICKQNWWRNLLFIHNYYGFGDMCLTHTHHIGIDTQLFFTSPLLILLLWKYPKKGLGVLLFLAIGSTIFRYYVTYTLRLSNYIHFGTSIQQLFDTADNMYILPIHRATVYIMGILLGYYLRKLQHFRLSKIQIRIGNSIALLSFLASFLGPSFMGSIKYVYNPTDAAWYAAFAPIFWCITFGWIIFSTQVGHESSLGKFFSWPGFSLWTNISYTVYLTQFPIFFYNVGTIKSPEQYSFWRTNINIHEIFAIIASSVVLTLLFEMPFQNIRNIILKKDRRKLTENDQDALYEKKQT</sequence>
<name>A0AAW1TNE1_9CUCU</name>
<dbReference type="SMART" id="SM00703">
    <property type="entry name" value="NRF"/>
    <property type="match status" value="1"/>
</dbReference>
<feature type="transmembrane region" description="Helical" evidence="1">
    <location>
        <begin position="579"/>
        <end position="599"/>
    </location>
</feature>
<dbReference type="EMBL" id="JARQZJ010000001">
    <property type="protein sequence ID" value="KAK9869913.1"/>
    <property type="molecule type" value="Genomic_DNA"/>
</dbReference>
<dbReference type="PANTHER" id="PTHR11161:SF4">
    <property type="entry name" value="DROP DEAD"/>
    <property type="match status" value="1"/>
</dbReference>
<dbReference type="InterPro" id="IPR006621">
    <property type="entry name" value="Nose-resist-to-fluoxetine_N"/>
</dbReference>
<feature type="transmembrane region" description="Helical" evidence="1">
    <location>
        <begin position="404"/>
        <end position="424"/>
    </location>
</feature>
<evidence type="ECO:0000256" key="1">
    <source>
        <dbReference type="SAM" id="Phobius"/>
    </source>
</evidence>
<keyword evidence="4" id="KW-1185">Reference proteome</keyword>
<dbReference type="Pfam" id="PF20146">
    <property type="entry name" value="NRF"/>
    <property type="match status" value="1"/>
</dbReference>
<dbReference type="Pfam" id="PF01757">
    <property type="entry name" value="Acyl_transf_3"/>
    <property type="match status" value="1"/>
</dbReference>
<dbReference type="InterPro" id="IPR052728">
    <property type="entry name" value="O2_lipid_transport_reg"/>
</dbReference>
<dbReference type="Proteomes" id="UP001431783">
    <property type="component" value="Unassembled WGS sequence"/>
</dbReference>
<comment type="caution">
    <text evidence="3">The sequence shown here is derived from an EMBL/GenBank/DDBJ whole genome shotgun (WGS) entry which is preliminary data.</text>
</comment>
<feature type="transmembrane region" description="Helical" evidence="1">
    <location>
        <begin position="444"/>
        <end position="465"/>
    </location>
</feature>
<feature type="domain" description="Nose resistant-to-fluoxetine protein N-terminal" evidence="2">
    <location>
        <begin position="140"/>
        <end position="293"/>
    </location>
</feature>
<feature type="transmembrane region" description="Helical" evidence="1">
    <location>
        <begin position="364"/>
        <end position="384"/>
    </location>
</feature>
<feature type="transmembrane region" description="Helical" evidence="1">
    <location>
        <begin position="620"/>
        <end position="640"/>
    </location>
</feature>
<reference evidence="3 4" key="1">
    <citation type="submission" date="2023-03" db="EMBL/GenBank/DDBJ databases">
        <title>Genome insight into feeding habits of ladybird beetles.</title>
        <authorList>
            <person name="Li H.-S."/>
            <person name="Huang Y.-H."/>
            <person name="Pang H."/>
        </authorList>
    </citation>
    <scope>NUCLEOTIDE SEQUENCE [LARGE SCALE GENOMIC DNA]</scope>
    <source>
        <strain evidence="3">SYSU_2023b</strain>
        <tissue evidence="3">Whole body</tissue>
    </source>
</reference>
<feature type="transmembrane region" description="Helical" evidence="1">
    <location>
        <begin position="510"/>
        <end position="528"/>
    </location>
</feature>
<protein>
    <recommendedName>
        <fullName evidence="2">Nose resistant-to-fluoxetine protein N-terminal domain-containing protein</fullName>
    </recommendedName>
</protein>
<proteinExistence type="predicted"/>
<dbReference type="AlphaFoldDB" id="A0AAW1TNE1"/>
<gene>
    <name evidence="3" type="ORF">WA026_003629</name>
</gene>
<keyword evidence="1" id="KW-0812">Transmembrane</keyword>
<accession>A0AAW1TNE1</accession>
<feature type="transmembrane region" description="Helical" evidence="1">
    <location>
        <begin position="298"/>
        <end position="323"/>
    </location>
</feature>
<keyword evidence="1" id="KW-1133">Transmembrane helix</keyword>
<feature type="transmembrane region" description="Helical" evidence="1">
    <location>
        <begin position="686"/>
        <end position="707"/>
    </location>
</feature>
<evidence type="ECO:0000259" key="2">
    <source>
        <dbReference type="SMART" id="SM00703"/>
    </source>
</evidence>
<feature type="transmembrane region" description="Helical" evidence="1">
    <location>
        <begin position="535"/>
        <end position="552"/>
    </location>
</feature>